<keyword evidence="13" id="KW-1185">Reference proteome</keyword>
<dbReference type="InterPro" id="IPR035965">
    <property type="entry name" value="PAS-like_dom_sf"/>
</dbReference>
<dbReference type="InterPro" id="IPR003018">
    <property type="entry name" value="GAF"/>
</dbReference>
<dbReference type="InterPro" id="IPR016132">
    <property type="entry name" value="Phyto_chromo_attachment"/>
</dbReference>
<dbReference type="InterPro" id="IPR052162">
    <property type="entry name" value="Sensor_kinase/Photoreceptor"/>
</dbReference>
<dbReference type="eggNOG" id="COG3829">
    <property type="taxonomic scope" value="Bacteria"/>
</dbReference>
<dbReference type="eggNOG" id="COG2203">
    <property type="taxonomic scope" value="Bacteria"/>
</dbReference>
<dbReference type="SUPFAM" id="SSF47384">
    <property type="entry name" value="Homodimeric domain of signal transducing histidine kinase"/>
    <property type="match status" value="1"/>
</dbReference>
<dbReference type="GO" id="GO:0000155">
    <property type="term" value="F:phosphorelay sensor kinase activity"/>
    <property type="evidence" value="ECO:0007669"/>
    <property type="project" value="InterPro"/>
</dbReference>
<dbReference type="Pfam" id="PF08447">
    <property type="entry name" value="PAS_3"/>
    <property type="match status" value="1"/>
</dbReference>
<dbReference type="Pfam" id="PF01590">
    <property type="entry name" value="GAF"/>
    <property type="match status" value="2"/>
</dbReference>
<keyword evidence="7" id="KW-0902">Two-component regulatory system</keyword>
<proteinExistence type="inferred from homology"/>
<dbReference type="InterPro" id="IPR029016">
    <property type="entry name" value="GAF-like_dom_sf"/>
</dbReference>
<evidence type="ECO:0000256" key="4">
    <source>
        <dbReference type="ARBA" id="ARBA00022553"/>
    </source>
</evidence>
<dbReference type="PANTHER" id="PTHR43304">
    <property type="entry name" value="PHYTOCHROME-LIKE PROTEIN CPH1"/>
    <property type="match status" value="1"/>
</dbReference>
<organism evidence="12 13">
    <name type="scientific">Stanieria cyanosphaera (strain ATCC 29371 / PCC 7437)</name>
    <dbReference type="NCBI Taxonomy" id="111780"/>
    <lineage>
        <taxon>Bacteria</taxon>
        <taxon>Bacillati</taxon>
        <taxon>Cyanobacteriota</taxon>
        <taxon>Cyanophyceae</taxon>
        <taxon>Pleurocapsales</taxon>
        <taxon>Dermocarpellaceae</taxon>
        <taxon>Stanieria</taxon>
    </lineage>
</organism>
<dbReference type="InterPro" id="IPR003594">
    <property type="entry name" value="HATPase_dom"/>
</dbReference>
<evidence type="ECO:0000256" key="6">
    <source>
        <dbReference type="ARBA" id="ARBA00022777"/>
    </source>
</evidence>
<dbReference type="Gene3D" id="1.10.287.130">
    <property type="match status" value="1"/>
</dbReference>
<feature type="domain" description="Histidine kinase" evidence="9">
    <location>
        <begin position="780"/>
        <end position="994"/>
    </location>
</feature>
<dbReference type="AlphaFoldDB" id="K9XX77"/>
<dbReference type="HOGENOM" id="CLU_000445_114_72_3"/>
<dbReference type="SUPFAM" id="SSF55785">
    <property type="entry name" value="PYP-like sensor domain (PAS domain)"/>
    <property type="match status" value="2"/>
</dbReference>
<dbReference type="PROSITE" id="PS50046">
    <property type="entry name" value="PHYTOCHROME_2"/>
    <property type="match status" value="1"/>
</dbReference>
<dbReference type="OrthoDB" id="437650at2"/>
<feature type="domain" description="PAC" evidence="11">
    <location>
        <begin position="209"/>
        <end position="261"/>
    </location>
</feature>
<dbReference type="eggNOG" id="COG4251">
    <property type="taxonomic scope" value="Bacteria"/>
</dbReference>
<dbReference type="CDD" id="cd00082">
    <property type="entry name" value="HisKA"/>
    <property type="match status" value="1"/>
</dbReference>
<dbReference type="Gene3D" id="3.30.450.20">
    <property type="entry name" value="PAS domain"/>
    <property type="match status" value="2"/>
</dbReference>
<dbReference type="Proteomes" id="UP000010473">
    <property type="component" value="Chromosome"/>
</dbReference>
<dbReference type="InterPro" id="IPR036890">
    <property type="entry name" value="HATPase_C_sf"/>
</dbReference>
<dbReference type="SMART" id="SM00086">
    <property type="entry name" value="PAC"/>
    <property type="match status" value="2"/>
</dbReference>
<dbReference type="PROSITE" id="PS50113">
    <property type="entry name" value="PAC"/>
    <property type="match status" value="1"/>
</dbReference>
<dbReference type="SMART" id="SM00387">
    <property type="entry name" value="HATPase_c"/>
    <property type="match status" value="1"/>
</dbReference>
<dbReference type="KEGG" id="scs:Sta7437_3704"/>
<evidence type="ECO:0000259" key="8">
    <source>
        <dbReference type="PROSITE" id="PS50046"/>
    </source>
</evidence>
<evidence type="ECO:0000256" key="7">
    <source>
        <dbReference type="ARBA" id="ARBA00023012"/>
    </source>
</evidence>
<dbReference type="SMART" id="SM00091">
    <property type="entry name" value="PAS"/>
    <property type="match status" value="2"/>
</dbReference>
<dbReference type="SUPFAM" id="SSF55781">
    <property type="entry name" value="GAF domain-like"/>
    <property type="match status" value="2"/>
</dbReference>
<dbReference type="InterPro" id="IPR001610">
    <property type="entry name" value="PAC"/>
</dbReference>
<dbReference type="Gene3D" id="3.30.450.40">
    <property type="match status" value="2"/>
</dbReference>
<evidence type="ECO:0000256" key="1">
    <source>
        <dbReference type="ARBA" id="ARBA00000085"/>
    </source>
</evidence>
<evidence type="ECO:0000313" key="12">
    <source>
        <dbReference type="EMBL" id="AFZ37200.1"/>
    </source>
</evidence>
<dbReference type="Pfam" id="PF00512">
    <property type="entry name" value="HisKA"/>
    <property type="match status" value="1"/>
</dbReference>
<evidence type="ECO:0000256" key="5">
    <source>
        <dbReference type="ARBA" id="ARBA00022679"/>
    </source>
</evidence>
<sequence length="1002" mass="115639">MTKQVYQIILVDESLENYHFINQFCEQLNQTANCFYQLDWLNTLDLVNNLSDSPLEKIYIIAAQQLPLLNHSTITELKSRCRSNSIIILVDSDRTGANVINAGATDYLDLTQLTLSTLERSFRLAKLALNRSTQIEANFQAIFEQAGVGIALLATSGQFLRVNRRLCQLLGYSEAELCSLTFQDLTYVDDLQASWEYVEQILSNSSSVKSLTKRYICKNGHPRWVNITASLIKNSQDYPLYLITIVEDFQESKQTEEKLQHRLILQQALAKAAKQLTGQEKINFTEILAWIGIAVGTNHAYFATFATDNPEFDGIWQSKTTSHQIYHWWDSQTTEPTNYFFNSCLIENLTWFQEQFKCNQNIIISDLKRSHELNQQQQDLFKSLEICSLLAVPVYTPTNQLWGIVGLDTRGDNYKFWSEEEVQLLKIIGKILYISCQRLKTQAKLQASEALYQNIFNHSTDGIFLLAIQPDEQLIYETINPAYEQIIGKNTTEIIGKSITEVLSSEIVHLFLRQYHTCLETFAPLDYEQTLELAGETHTWRTILIPIINEEQQVIKLQGSIRDITKEKLAIATQIRHTRYRHLLRSITLNIRQSLDLTTILHTTVTQLQTTLHADRVLLVQFLPDGTSQITEEEVVDRVFSLKDQVELDSVYWQQLAELSVKENFYLQQDKNLTQLSSCDQQFLQTYHICTNLVLPIFRRRTIKNNQIKLEQEINHLWGLLCVQQCNQPRTWTKDEIELLQQLVGQLNLALSQAELLESEIKQRQELARSNAELEQFAYIASHDLQAPLQTISNYVQLIERRYGDKLDSKADKYINYIVDAVQRMRTQINDLLEYSRVGRQKNTLRATDCNLVLEQALANLRAAIDYNQAIINCENNLPTLIADFSQLVVLWQNLISNSIKYRSLQQPVIIINVQAQENYWQFSISDNGIGIEPQYQKRIFQIFQRLHTQEEYSGSGIGLAICQKIVERHGGRIWVESQLGRGATFYFTIPNSNQFSNLNKT</sequence>
<dbReference type="SMART" id="SM00065">
    <property type="entry name" value="GAF"/>
    <property type="match status" value="2"/>
</dbReference>
<dbReference type="FunFam" id="3.30.565.10:FF:000006">
    <property type="entry name" value="Sensor histidine kinase WalK"/>
    <property type="match status" value="1"/>
</dbReference>
<evidence type="ECO:0000256" key="2">
    <source>
        <dbReference type="ARBA" id="ARBA00006402"/>
    </source>
</evidence>
<dbReference type="PATRIC" id="fig|111780.3.peg.3833"/>
<dbReference type="CDD" id="cd00130">
    <property type="entry name" value="PAS"/>
    <property type="match status" value="2"/>
</dbReference>
<accession>K9XX77</accession>
<feature type="domain" description="Phytochrome chromophore attachment site" evidence="8">
    <location>
        <begin position="596"/>
        <end position="746"/>
    </location>
</feature>
<dbReference type="PRINTS" id="PR00344">
    <property type="entry name" value="BCTRLSENSOR"/>
</dbReference>
<dbReference type="InterPro" id="IPR005467">
    <property type="entry name" value="His_kinase_dom"/>
</dbReference>
<dbReference type="EMBL" id="CP003653">
    <property type="protein sequence ID" value="AFZ37200.1"/>
    <property type="molecule type" value="Genomic_DNA"/>
</dbReference>
<dbReference type="InterPro" id="IPR004358">
    <property type="entry name" value="Sig_transdc_His_kin-like_C"/>
</dbReference>
<dbReference type="PROSITE" id="PS50112">
    <property type="entry name" value="PAS"/>
    <property type="match status" value="2"/>
</dbReference>
<dbReference type="NCBIfam" id="TIGR00229">
    <property type="entry name" value="sensory_box"/>
    <property type="match status" value="2"/>
</dbReference>
<dbReference type="Pfam" id="PF08448">
    <property type="entry name" value="PAS_4"/>
    <property type="match status" value="1"/>
</dbReference>
<dbReference type="STRING" id="111780.Sta7437_3704"/>
<dbReference type="PROSITE" id="PS50109">
    <property type="entry name" value="HIS_KIN"/>
    <property type="match status" value="1"/>
</dbReference>
<dbReference type="SMART" id="SM00388">
    <property type="entry name" value="HisKA"/>
    <property type="match status" value="1"/>
</dbReference>
<gene>
    <name evidence="12" type="ordered locus">Sta7437_3704</name>
</gene>
<feature type="domain" description="PAS" evidence="10">
    <location>
        <begin position="135"/>
        <end position="205"/>
    </location>
</feature>
<evidence type="ECO:0000313" key="13">
    <source>
        <dbReference type="Proteomes" id="UP000010473"/>
    </source>
</evidence>
<evidence type="ECO:0000259" key="9">
    <source>
        <dbReference type="PROSITE" id="PS50109"/>
    </source>
</evidence>
<dbReference type="InterPro" id="IPR036097">
    <property type="entry name" value="HisK_dim/P_sf"/>
</dbReference>
<comment type="catalytic activity">
    <reaction evidence="1">
        <text>ATP + protein L-histidine = ADP + protein N-phospho-L-histidine.</text>
        <dbReference type="EC" id="2.7.13.3"/>
    </reaction>
</comment>
<evidence type="ECO:0000259" key="11">
    <source>
        <dbReference type="PROSITE" id="PS50113"/>
    </source>
</evidence>
<dbReference type="Gene3D" id="3.30.565.10">
    <property type="entry name" value="Histidine kinase-like ATPase, C-terminal domain"/>
    <property type="match status" value="1"/>
</dbReference>
<dbReference type="InterPro" id="IPR013656">
    <property type="entry name" value="PAS_4"/>
</dbReference>
<keyword evidence="6 12" id="KW-0418">Kinase</keyword>
<keyword evidence="5" id="KW-0808">Transferase</keyword>
<dbReference type="InterPro" id="IPR003661">
    <property type="entry name" value="HisK_dim/P_dom"/>
</dbReference>
<keyword evidence="4" id="KW-0597">Phosphoprotein</keyword>
<protein>
    <recommendedName>
        <fullName evidence="3">histidine kinase</fullName>
        <ecNumber evidence="3">2.7.13.3</ecNumber>
    </recommendedName>
</protein>
<dbReference type="InterPro" id="IPR000700">
    <property type="entry name" value="PAS-assoc_C"/>
</dbReference>
<evidence type="ECO:0000259" key="10">
    <source>
        <dbReference type="PROSITE" id="PS50112"/>
    </source>
</evidence>
<dbReference type="RefSeq" id="WP_015194861.1">
    <property type="nucleotide sequence ID" value="NC_019748.1"/>
</dbReference>
<dbReference type="InterPro" id="IPR013655">
    <property type="entry name" value="PAS_fold_3"/>
</dbReference>
<dbReference type="EC" id="2.7.13.3" evidence="3"/>
<dbReference type="PANTHER" id="PTHR43304:SF1">
    <property type="entry name" value="PAC DOMAIN-CONTAINING PROTEIN"/>
    <property type="match status" value="1"/>
</dbReference>
<name>K9XX77_STAC7</name>
<dbReference type="SUPFAM" id="SSF55874">
    <property type="entry name" value="ATPase domain of HSP90 chaperone/DNA topoisomerase II/histidine kinase"/>
    <property type="match status" value="1"/>
</dbReference>
<reference evidence="13" key="1">
    <citation type="journal article" date="2013" name="Proc. Natl. Acad. Sci. U.S.A.">
        <title>Improving the coverage of the cyanobacterial phylum using diversity-driven genome sequencing.</title>
        <authorList>
            <person name="Shih P.M."/>
            <person name="Wu D."/>
            <person name="Latifi A."/>
            <person name="Axen S.D."/>
            <person name="Fewer D.P."/>
            <person name="Talla E."/>
            <person name="Calteau A."/>
            <person name="Cai F."/>
            <person name="Tandeau de Marsac N."/>
            <person name="Rippka R."/>
            <person name="Herdman M."/>
            <person name="Sivonen K."/>
            <person name="Coursin T."/>
            <person name="Laurent T."/>
            <person name="Goodwin L."/>
            <person name="Nolan M."/>
            <person name="Davenport K.W."/>
            <person name="Han C.S."/>
            <person name="Rubin E.M."/>
            <person name="Eisen J.A."/>
            <person name="Woyke T."/>
            <person name="Gugger M."/>
            <person name="Kerfeld C.A."/>
        </authorList>
    </citation>
    <scope>NUCLEOTIDE SEQUENCE [LARGE SCALE GENOMIC DNA]</scope>
    <source>
        <strain evidence="13">ATCC 29371 / PCC 7437</strain>
    </source>
</reference>
<dbReference type="InterPro" id="IPR000014">
    <property type="entry name" value="PAS"/>
</dbReference>
<comment type="similarity">
    <text evidence="2">In the N-terminal section; belongs to the phytochrome family.</text>
</comment>
<dbReference type="Pfam" id="PF02518">
    <property type="entry name" value="HATPase_c"/>
    <property type="match status" value="1"/>
</dbReference>
<evidence type="ECO:0000256" key="3">
    <source>
        <dbReference type="ARBA" id="ARBA00012438"/>
    </source>
</evidence>
<feature type="domain" description="PAS" evidence="10">
    <location>
        <begin position="448"/>
        <end position="506"/>
    </location>
</feature>